<dbReference type="GO" id="GO:0032300">
    <property type="term" value="C:mismatch repair complex"/>
    <property type="evidence" value="ECO:0007669"/>
    <property type="project" value="InterPro"/>
</dbReference>
<feature type="region of interest" description="Disordered" evidence="1">
    <location>
        <begin position="280"/>
        <end position="322"/>
    </location>
</feature>
<feature type="compositionally biased region" description="Basic residues" evidence="1">
    <location>
        <begin position="285"/>
        <end position="294"/>
    </location>
</feature>
<organism evidence="2 3">
    <name type="scientific">Carnegiea gigantea</name>
    <dbReference type="NCBI Taxonomy" id="171969"/>
    <lineage>
        <taxon>Eukaryota</taxon>
        <taxon>Viridiplantae</taxon>
        <taxon>Streptophyta</taxon>
        <taxon>Embryophyta</taxon>
        <taxon>Tracheophyta</taxon>
        <taxon>Spermatophyta</taxon>
        <taxon>Magnoliopsida</taxon>
        <taxon>eudicotyledons</taxon>
        <taxon>Gunneridae</taxon>
        <taxon>Pentapetalae</taxon>
        <taxon>Caryophyllales</taxon>
        <taxon>Cactineae</taxon>
        <taxon>Cactaceae</taxon>
        <taxon>Cactoideae</taxon>
        <taxon>Echinocereeae</taxon>
        <taxon>Carnegiea</taxon>
    </lineage>
</organism>
<keyword evidence="3" id="KW-1185">Reference proteome</keyword>
<comment type="caution">
    <text evidence="2">The sequence shown here is derived from an EMBL/GenBank/DDBJ whole genome shotgun (WGS) entry which is preliminary data.</text>
</comment>
<evidence type="ECO:0000313" key="3">
    <source>
        <dbReference type="Proteomes" id="UP001153076"/>
    </source>
</evidence>
<feature type="compositionally biased region" description="Basic and acidic residues" evidence="1">
    <location>
        <begin position="313"/>
        <end position="322"/>
    </location>
</feature>
<dbReference type="GO" id="GO:0016887">
    <property type="term" value="F:ATP hydrolysis activity"/>
    <property type="evidence" value="ECO:0007669"/>
    <property type="project" value="InterPro"/>
</dbReference>
<accession>A0A9Q1GT79</accession>
<sequence length="322" mass="36275">MLALLCKVTVYVGVSNGYVKVEDDGELLNIKVHHLQHNDDDVQSFGFCGEVLCSIADTSLIEIITKVQGRPNGYCKVMKARTAHIFTFQYYAALDVFMAFDYFVIDYCNFFPGSQVSLSVLMIVDKMSAQPFGEDKCSPGVLFSIDYLNMIFSSSVLRKYCTPSQYGLPLCSQEFPSMLWICIDADVNSRFIVKDPNHKSLNCLADMCWEQLRDDKGGKRGHAHMGPTYCLNLTCPRSCYDLNLDFSRTSVEFKRDDKLGLASEAHLRWRRTPQASIALADRRRITQPKPKKKGGGGVEERKPYPSGKHRGGVVRDRHAPPT</sequence>
<dbReference type="InterPro" id="IPR038973">
    <property type="entry name" value="MutL/Mlh/Pms-like"/>
</dbReference>
<dbReference type="AlphaFoldDB" id="A0A9Q1GT79"/>
<dbReference type="PANTHER" id="PTHR10073">
    <property type="entry name" value="DNA MISMATCH REPAIR PROTEIN MLH, PMS, MUTL"/>
    <property type="match status" value="1"/>
</dbReference>
<dbReference type="InterPro" id="IPR014721">
    <property type="entry name" value="Ribsml_uS5_D2-typ_fold_subgr"/>
</dbReference>
<evidence type="ECO:0000313" key="2">
    <source>
        <dbReference type="EMBL" id="KAJ8426491.1"/>
    </source>
</evidence>
<dbReference type="GO" id="GO:0140664">
    <property type="term" value="F:ATP-dependent DNA damage sensor activity"/>
    <property type="evidence" value="ECO:0007669"/>
    <property type="project" value="InterPro"/>
</dbReference>
<proteinExistence type="predicted"/>
<dbReference type="Gene3D" id="3.30.230.10">
    <property type="match status" value="1"/>
</dbReference>
<dbReference type="Proteomes" id="UP001153076">
    <property type="component" value="Unassembled WGS sequence"/>
</dbReference>
<evidence type="ECO:0000256" key="1">
    <source>
        <dbReference type="SAM" id="MobiDB-lite"/>
    </source>
</evidence>
<gene>
    <name evidence="2" type="ORF">Cgig2_029233</name>
</gene>
<reference evidence="2" key="1">
    <citation type="submission" date="2022-04" db="EMBL/GenBank/DDBJ databases">
        <title>Carnegiea gigantea Genome sequencing and assembly v2.</title>
        <authorList>
            <person name="Copetti D."/>
            <person name="Sanderson M.J."/>
            <person name="Burquez A."/>
            <person name="Wojciechowski M.F."/>
        </authorList>
    </citation>
    <scope>NUCLEOTIDE SEQUENCE</scope>
    <source>
        <strain evidence="2">SGP5-SGP5p</strain>
        <tissue evidence="2">Aerial part</tissue>
    </source>
</reference>
<dbReference type="GO" id="GO:0006298">
    <property type="term" value="P:mismatch repair"/>
    <property type="evidence" value="ECO:0007669"/>
    <property type="project" value="InterPro"/>
</dbReference>
<name>A0A9Q1GT79_9CARY</name>
<dbReference type="EMBL" id="JAKOGI010001282">
    <property type="protein sequence ID" value="KAJ8426491.1"/>
    <property type="molecule type" value="Genomic_DNA"/>
</dbReference>
<protein>
    <submittedName>
        <fullName evidence="2">Uncharacterized protein</fullName>
    </submittedName>
</protein>
<dbReference type="OrthoDB" id="429932at2759"/>
<dbReference type="PANTHER" id="PTHR10073:SF47">
    <property type="entry name" value="DNA MISMATCH REPAIR PROTEIN MLH3"/>
    <property type="match status" value="1"/>
</dbReference>